<dbReference type="PANTHER" id="PTHR40660:SF1">
    <property type="entry name" value="5'-PHOSPHATE OXIDASE PUTATIVE DOMAIN-CONTAINING PROTEIN-RELATED"/>
    <property type="match status" value="1"/>
</dbReference>
<dbReference type="InterPro" id="IPR011576">
    <property type="entry name" value="Pyridox_Oxase_N"/>
</dbReference>
<evidence type="ECO:0000313" key="2">
    <source>
        <dbReference type="EMBL" id="ADI74256.1"/>
    </source>
</evidence>
<gene>
    <name evidence="2" type="ordered locus">Metev_1400</name>
</gene>
<dbReference type="Gene3D" id="2.30.110.10">
    <property type="entry name" value="Electron Transport, Fmn-binding Protein, Chain A"/>
    <property type="match status" value="1"/>
</dbReference>
<dbReference type="PANTHER" id="PTHR40660">
    <property type="entry name" value="5'-PHOSPHATE OXIDASE PUTATIVE DOMAIN-CONTAINING PROTEIN-RELATED"/>
    <property type="match status" value="1"/>
</dbReference>
<reference evidence="2 3" key="1">
    <citation type="submission" date="2010-06" db="EMBL/GenBank/DDBJ databases">
        <title>Complete sequence chromosome of Methanohalobium evestigatum Z-7303.</title>
        <authorList>
            <consortium name="US DOE Joint Genome Institute"/>
            <person name="Lucas S."/>
            <person name="Copeland A."/>
            <person name="Lapidus A."/>
            <person name="Cheng J.-F."/>
            <person name="Bruce D."/>
            <person name="Goodwin L."/>
            <person name="Pitluck S."/>
            <person name="Saunders E."/>
            <person name="Detter J.C."/>
            <person name="Han C."/>
            <person name="Tapia R."/>
            <person name="Land M."/>
            <person name="Hauser L."/>
            <person name="Kyrpides N."/>
            <person name="Mikhailova N."/>
            <person name="Sieprawska-Lupa M."/>
            <person name="Whitman W.B."/>
            <person name="Anderson I."/>
            <person name="Woyke T."/>
        </authorList>
    </citation>
    <scope>NUCLEOTIDE SEQUENCE [LARGE SCALE GENOMIC DNA]</scope>
    <source>
        <strain evidence="3">ATCC BAA-1072 / DSM 3721 / NBRC 107634 / OCM 161 / Z-7303</strain>
    </source>
</reference>
<feature type="domain" description="Pyridoxamine 5'-phosphate oxidase N-terminal" evidence="1">
    <location>
        <begin position="16"/>
        <end position="134"/>
    </location>
</feature>
<evidence type="ECO:0000313" key="3">
    <source>
        <dbReference type="Proteomes" id="UP000000391"/>
    </source>
</evidence>
<dbReference type="KEGG" id="mev:Metev_1400"/>
<dbReference type="AlphaFoldDB" id="D7E9I4"/>
<dbReference type="InterPro" id="IPR012349">
    <property type="entry name" value="Split_barrel_FMN-bd"/>
</dbReference>
<sequence length="146" mass="16551">MTITLIILGDSNMVKLDEKMKEDFSKIKIFPFATASKDGVPNVVPIGFCKLMDDETIWVADNYFDKTLSNLQENPKASIFVWNTETSGCYQIKGDVEIKSSGEDYNRMYNMVKEMGDKYPAKHLVEMKITNVYECKSGPEAGKKLL</sequence>
<accession>D7E9I4</accession>
<proteinExistence type="predicted"/>
<dbReference type="SUPFAM" id="SSF50475">
    <property type="entry name" value="FMN-binding split barrel"/>
    <property type="match status" value="1"/>
</dbReference>
<dbReference type="HOGENOM" id="CLU_118461_1_0_2"/>
<dbReference type="Pfam" id="PF01243">
    <property type="entry name" value="PNPOx_N"/>
    <property type="match status" value="1"/>
</dbReference>
<evidence type="ECO:0000259" key="1">
    <source>
        <dbReference type="Pfam" id="PF01243"/>
    </source>
</evidence>
<dbReference type="Proteomes" id="UP000000391">
    <property type="component" value="Chromosome"/>
</dbReference>
<name>D7E9I4_METEZ</name>
<organism evidence="2 3">
    <name type="scientific">Methanohalobium evestigatum (strain ATCC BAA-1072 / DSM 3721 / NBRC 107634 / OCM 161 / Z-7303)</name>
    <dbReference type="NCBI Taxonomy" id="644295"/>
    <lineage>
        <taxon>Archaea</taxon>
        <taxon>Methanobacteriati</taxon>
        <taxon>Methanobacteriota</taxon>
        <taxon>Stenosarchaea group</taxon>
        <taxon>Methanomicrobia</taxon>
        <taxon>Methanosarcinales</taxon>
        <taxon>Methanosarcinaceae</taxon>
        <taxon>Methanohalobium</taxon>
    </lineage>
</organism>
<protein>
    <submittedName>
        <fullName evidence="2">Pyridoxamine 5'-phosphate oxidase-related FMN-binding protein</fullName>
    </submittedName>
</protein>
<dbReference type="STRING" id="644295.Metev_1400"/>
<keyword evidence="3" id="KW-1185">Reference proteome</keyword>
<dbReference type="EMBL" id="CP002069">
    <property type="protein sequence ID" value="ADI74256.1"/>
    <property type="molecule type" value="Genomic_DNA"/>
</dbReference>